<evidence type="ECO:0000259" key="3">
    <source>
        <dbReference type="PROSITE" id="PS51733"/>
    </source>
</evidence>
<keyword evidence="2" id="KW-0238">DNA-binding</keyword>
<dbReference type="InterPro" id="IPR036388">
    <property type="entry name" value="WH-like_DNA-bd_sf"/>
</dbReference>
<dbReference type="PANTHER" id="PTHR12835">
    <property type="entry name" value="BIOTIN PROTEIN LIGASE"/>
    <property type="match status" value="1"/>
</dbReference>
<accession>A0ABY6N162</accession>
<feature type="binding site" evidence="2">
    <location>
        <position position="184"/>
    </location>
    <ligand>
        <name>biotin</name>
        <dbReference type="ChEBI" id="CHEBI:57586"/>
    </ligand>
</feature>
<evidence type="ECO:0000313" key="4">
    <source>
        <dbReference type="EMBL" id="UZE95848.1"/>
    </source>
</evidence>
<keyword evidence="2" id="KW-0092">Biotin</keyword>
<feature type="DNA-binding region" description="H-T-H motif" evidence="2">
    <location>
        <begin position="18"/>
        <end position="37"/>
    </location>
</feature>
<dbReference type="EC" id="6.3.4.15" evidence="2"/>
<dbReference type="CDD" id="cd16442">
    <property type="entry name" value="BPL"/>
    <property type="match status" value="1"/>
</dbReference>
<dbReference type="SUPFAM" id="SSF50037">
    <property type="entry name" value="C-terminal domain of transcriptional repressors"/>
    <property type="match status" value="1"/>
</dbReference>
<comment type="function">
    <text evidence="2">Acts both as a biotin--[acetyl-CoA-carboxylase] ligase and a biotin-operon repressor. In the presence of ATP, BirA activates biotin to form the BirA-biotinyl-5'-adenylate (BirA-bio-5'-AMP or holoBirA) complex. HoloBirA can either transfer the biotinyl moiety to the biotin carboxyl carrier protein (BCCP) subunit of acetyl-CoA carboxylase, or bind to the biotin operator site and inhibit transcription of the operon.</text>
</comment>
<gene>
    <name evidence="2" type="primary">birA</name>
    <name evidence="4" type="ORF">NKI27_17615</name>
</gene>
<sequence>MDLVKLLEFLADGEYHSGVEMGAALGVSRTAVWKALGKLESDGVALEVTKGKGYRVRGGLDLLDYDVIVSRLQLHSDKLDSVCVLQDVDSTNSYLMRGDLLTSGYSVCLAERQTLGRGRRGRTWHSPYAKNIYLSMAFGLSGGAEVLEGLSLALGVAVANCLSDQGIQGVGLKWPNDIWVDGKKLAGILVELKGEAEFGWKVVAGLGINVLMSENDGRGVGQPWTSLELVSGKQTHDRSLWSAFLIESLIETIERYRTNGLSSLLDDWSKFDILAGKEVTLSGVEGGGVCHGVDSRGRLLVDIGGKVTVVNAGEVSVRPNESTD</sequence>
<dbReference type="InterPro" id="IPR004408">
    <property type="entry name" value="Biotin_CoA_COase_ligase"/>
</dbReference>
<dbReference type="InterPro" id="IPR036390">
    <property type="entry name" value="WH_DNA-bd_sf"/>
</dbReference>
<protein>
    <recommendedName>
        <fullName evidence="2">Bifunctional ligase/repressor BirA</fullName>
    </recommendedName>
    <alternativeName>
        <fullName evidence="2">Biotin operon repressor</fullName>
    </alternativeName>
    <alternativeName>
        <fullName evidence="2">Biotin--[acetyl-CoA-carboxylase] ligase</fullName>
        <ecNumber evidence="2">6.3.4.15</ecNumber>
    </alternativeName>
    <alternativeName>
        <fullName evidence="2">Biotin--protein ligase</fullName>
    </alternativeName>
    <alternativeName>
        <fullName evidence="2">Biotin-[acetyl-CoA carboxylase] synthetase</fullName>
    </alternativeName>
</protein>
<dbReference type="Gene3D" id="3.30.930.10">
    <property type="entry name" value="Bira Bifunctional Protein, Domain 2"/>
    <property type="match status" value="1"/>
</dbReference>
<reference evidence="4" key="1">
    <citation type="submission" date="2022-06" db="EMBL/GenBank/DDBJ databases">
        <title>Alkalimarinus sp. nov., isolated from gut of a Alitta virens.</title>
        <authorList>
            <person name="Yang A.I."/>
            <person name="Shin N.-R."/>
        </authorList>
    </citation>
    <scope>NUCLEOTIDE SEQUENCE</scope>
    <source>
        <strain evidence="4">A2M4</strain>
    </source>
</reference>
<organism evidence="4 5">
    <name type="scientific">Alkalimarinus alittae</name>
    <dbReference type="NCBI Taxonomy" id="2961619"/>
    <lineage>
        <taxon>Bacteria</taxon>
        <taxon>Pseudomonadati</taxon>
        <taxon>Pseudomonadota</taxon>
        <taxon>Gammaproteobacteria</taxon>
        <taxon>Alteromonadales</taxon>
        <taxon>Alteromonadaceae</taxon>
        <taxon>Alkalimarinus</taxon>
    </lineage>
</organism>
<evidence type="ECO:0000313" key="5">
    <source>
        <dbReference type="Proteomes" id="UP001163739"/>
    </source>
</evidence>
<dbReference type="NCBIfam" id="TIGR00121">
    <property type="entry name" value="birA_ligase"/>
    <property type="match status" value="1"/>
</dbReference>
<dbReference type="InterPro" id="IPR045864">
    <property type="entry name" value="aa-tRNA-synth_II/BPL/LPL"/>
</dbReference>
<dbReference type="InterPro" id="IPR013196">
    <property type="entry name" value="HTH_11"/>
</dbReference>
<dbReference type="InterPro" id="IPR008988">
    <property type="entry name" value="Transcriptional_repressor_C"/>
</dbReference>
<keyword evidence="1 2" id="KW-0436">Ligase</keyword>
<dbReference type="Proteomes" id="UP001163739">
    <property type="component" value="Chromosome"/>
</dbReference>
<dbReference type="SUPFAM" id="SSF55681">
    <property type="entry name" value="Class II aaRS and biotin synthetases"/>
    <property type="match status" value="1"/>
</dbReference>
<dbReference type="PANTHER" id="PTHR12835:SF5">
    <property type="entry name" value="BIOTIN--PROTEIN LIGASE"/>
    <property type="match status" value="1"/>
</dbReference>
<keyword evidence="2" id="KW-0678">Repressor</keyword>
<comment type="similarity">
    <text evidence="2">Belongs to the biotin--protein ligase family.</text>
</comment>
<dbReference type="SUPFAM" id="SSF46785">
    <property type="entry name" value="Winged helix' DNA-binding domain"/>
    <property type="match status" value="1"/>
</dbReference>
<keyword evidence="2" id="KW-0804">Transcription</keyword>
<name>A0ABY6N162_9ALTE</name>
<dbReference type="EMBL" id="CP100390">
    <property type="protein sequence ID" value="UZE95848.1"/>
    <property type="molecule type" value="Genomic_DNA"/>
</dbReference>
<keyword evidence="5" id="KW-1185">Reference proteome</keyword>
<dbReference type="RefSeq" id="WP_265047330.1">
    <property type="nucleotide sequence ID" value="NZ_CP100390.1"/>
</dbReference>
<keyword evidence="2" id="KW-0805">Transcription regulation</keyword>
<keyword evidence="2" id="KW-0547">Nucleotide-binding</keyword>
<feature type="binding site" evidence="2">
    <location>
        <begin position="117"/>
        <end position="119"/>
    </location>
    <ligand>
        <name>biotin</name>
        <dbReference type="ChEBI" id="CHEBI:57586"/>
    </ligand>
</feature>
<dbReference type="Gene3D" id="2.30.30.100">
    <property type="match status" value="1"/>
</dbReference>
<evidence type="ECO:0000256" key="2">
    <source>
        <dbReference type="HAMAP-Rule" id="MF_00978"/>
    </source>
</evidence>
<evidence type="ECO:0000256" key="1">
    <source>
        <dbReference type="ARBA" id="ARBA00022598"/>
    </source>
</evidence>
<dbReference type="InterPro" id="IPR030855">
    <property type="entry name" value="Bifunct_BirA"/>
</dbReference>
<comment type="catalytic activity">
    <reaction evidence="2">
        <text>biotin + L-lysyl-[protein] + ATP = N(6)-biotinyl-L-lysyl-[protein] + AMP + diphosphate + H(+)</text>
        <dbReference type="Rhea" id="RHEA:11756"/>
        <dbReference type="Rhea" id="RHEA-COMP:9752"/>
        <dbReference type="Rhea" id="RHEA-COMP:10505"/>
        <dbReference type="ChEBI" id="CHEBI:15378"/>
        <dbReference type="ChEBI" id="CHEBI:29969"/>
        <dbReference type="ChEBI" id="CHEBI:30616"/>
        <dbReference type="ChEBI" id="CHEBI:33019"/>
        <dbReference type="ChEBI" id="CHEBI:57586"/>
        <dbReference type="ChEBI" id="CHEBI:83144"/>
        <dbReference type="ChEBI" id="CHEBI:456215"/>
        <dbReference type="EC" id="6.3.4.15"/>
    </reaction>
</comment>
<dbReference type="InterPro" id="IPR004143">
    <property type="entry name" value="BPL_LPL_catalytic"/>
</dbReference>
<dbReference type="Gene3D" id="1.10.10.10">
    <property type="entry name" value="Winged helix-like DNA-binding domain superfamily/Winged helix DNA-binding domain"/>
    <property type="match status" value="1"/>
</dbReference>
<dbReference type="Pfam" id="PF08279">
    <property type="entry name" value="HTH_11"/>
    <property type="match status" value="1"/>
</dbReference>
<feature type="binding site" evidence="2">
    <location>
        <begin position="90"/>
        <end position="92"/>
    </location>
    <ligand>
        <name>biotin</name>
        <dbReference type="ChEBI" id="CHEBI:57586"/>
    </ligand>
</feature>
<keyword evidence="2" id="KW-0067">ATP-binding</keyword>
<dbReference type="GO" id="GO:0004077">
    <property type="term" value="F:biotin--[biotin carboxyl-carrier protein] ligase activity"/>
    <property type="evidence" value="ECO:0007669"/>
    <property type="project" value="UniProtKB-EC"/>
</dbReference>
<dbReference type="PROSITE" id="PS51733">
    <property type="entry name" value="BPL_LPL_CATALYTIC"/>
    <property type="match status" value="1"/>
</dbReference>
<proteinExistence type="inferred from homology"/>
<dbReference type="HAMAP" id="MF_00978">
    <property type="entry name" value="Bifunct_BirA"/>
    <property type="match status" value="1"/>
</dbReference>
<dbReference type="Pfam" id="PF03099">
    <property type="entry name" value="BPL_LplA_LipB"/>
    <property type="match status" value="1"/>
</dbReference>
<feature type="domain" description="BPL/LPL catalytic" evidence="3">
    <location>
        <begin position="64"/>
        <end position="257"/>
    </location>
</feature>
<feature type="binding site" evidence="2">
    <location>
        <position position="113"/>
    </location>
    <ligand>
        <name>biotin</name>
        <dbReference type="ChEBI" id="CHEBI:57586"/>
    </ligand>
</feature>